<dbReference type="PIRSF" id="PIRSF002741">
    <property type="entry name" value="MppA"/>
    <property type="match status" value="1"/>
</dbReference>
<proteinExistence type="inferred from homology"/>
<evidence type="ECO:0000256" key="3">
    <source>
        <dbReference type="ARBA" id="ARBA00022729"/>
    </source>
</evidence>
<evidence type="ECO:0000256" key="2">
    <source>
        <dbReference type="ARBA" id="ARBA00022448"/>
    </source>
</evidence>
<dbReference type="STRING" id="1646377.BS640_09680"/>
<dbReference type="Gene3D" id="3.10.105.10">
    <property type="entry name" value="Dipeptide-binding Protein, Domain 3"/>
    <property type="match status" value="1"/>
</dbReference>
<accession>A0A1X0WFZ6</accession>
<dbReference type="RefSeq" id="WP_084912467.1">
    <property type="nucleotide sequence ID" value="NZ_MRWE01000013.1"/>
</dbReference>
<dbReference type="Pfam" id="PF00496">
    <property type="entry name" value="SBP_bac_5"/>
    <property type="match status" value="1"/>
</dbReference>
<dbReference type="GO" id="GO:0043190">
    <property type="term" value="C:ATP-binding cassette (ABC) transporter complex"/>
    <property type="evidence" value="ECO:0007669"/>
    <property type="project" value="InterPro"/>
</dbReference>
<comment type="similarity">
    <text evidence="1">Belongs to the bacterial solute-binding protein 5 family.</text>
</comment>
<organism evidence="5 6">
    <name type="scientific">Rouxiella badensis</name>
    <dbReference type="NCBI Taxonomy" id="1646377"/>
    <lineage>
        <taxon>Bacteria</taxon>
        <taxon>Pseudomonadati</taxon>
        <taxon>Pseudomonadota</taxon>
        <taxon>Gammaproteobacteria</taxon>
        <taxon>Enterobacterales</taxon>
        <taxon>Yersiniaceae</taxon>
        <taxon>Rouxiella</taxon>
    </lineage>
</organism>
<protein>
    <submittedName>
        <fullName evidence="5">ABC transporter substrate-binding protein</fullName>
    </submittedName>
</protein>
<feature type="domain" description="Solute-binding protein family 5" evidence="4">
    <location>
        <begin position="101"/>
        <end position="450"/>
    </location>
</feature>
<dbReference type="Proteomes" id="UP000192536">
    <property type="component" value="Unassembled WGS sequence"/>
</dbReference>
<reference evidence="5 6" key="1">
    <citation type="journal article" date="2017" name="Int. J. Syst. Evol. Microbiol.">
        <title>Rouxiella badensis sp. nov. and Rouxiella silvae sp. nov. isolated from peat bog soil in Germany and emendation of the genus description.</title>
        <authorList>
            <person name="Le Fleche-Mateos A."/>
            <person name="Kugler J.H."/>
            <person name="Hansen S.H."/>
            <person name="Syldatk C."/>
            <person name="Hausmann R."/>
            <person name="Lomprez F."/>
            <person name="Vandenbogaert M."/>
            <person name="Manuguerra J.C."/>
            <person name="Grimont P.A."/>
        </authorList>
    </citation>
    <scope>NUCLEOTIDE SEQUENCE [LARGE SCALE GENOMIC DNA]</scope>
    <source>
        <strain evidence="5 6">DSM 100043</strain>
    </source>
</reference>
<gene>
    <name evidence="5" type="ORF">BS640_09680</name>
</gene>
<dbReference type="PANTHER" id="PTHR30290">
    <property type="entry name" value="PERIPLASMIC BINDING COMPONENT OF ABC TRANSPORTER"/>
    <property type="match status" value="1"/>
</dbReference>
<dbReference type="Gene3D" id="3.40.190.10">
    <property type="entry name" value="Periplasmic binding protein-like II"/>
    <property type="match status" value="1"/>
</dbReference>
<dbReference type="InterPro" id="IPR030678">
    <property type="entry name" value="Peptide/Ni-bd"/>
</dbReference>
<keyword evidence="2" id="KW-0813">Transport</keyword>
<evidence type="ECO:0000313" key="5">
    <source>
        <dbReference type="EMBL" id="ORJ25685.1"/>
    </source>
</evidence>
<keyword evidence="3" id="KW-0732">Signal</keyword>
<comment type="caution">
    <text evidence="5">The sequence shown here is derived from an EMBL/GenBank/DDBJ whole genome shotgun (WGS) entry which is preliminary data.</text>
</comment>
<evidence type="ECO:0000313" key="6">
    <source>
        <dbReference type="Proteomes" id="UP000192536"/>
    </source>
</evidence>
<evidence type="ECO:0000259" key="4">
    <source>
        <dbReference type="Pfam" id="PF00496"/>
    </source>
</evidence>
<dbReference type="InterPro" id="IPR039424">
    <property type="entry name" value="SBP_5"/>
</dbReference>
<dbReference type="PANTHER" id="PTHR30290:SF9">
    <property type="entry name" value="OLIGOPEPTIDE-BINDING PROTEIN APPA"/>
    <property type="match status" value="1"/>
</dbReference>
<evidence type="ECO:0000256" key="1">
    <source>
        <dbReference type="ARBA" id="ARBA00005695"/>
    </source>
</evidence>
<dbReference type="CDD" id="cd08492">
    <property type="entry name" value="PBP2_NikA_DppA_OppA_like_15"/>
    <property type="match status" value="1"/>
</dbReference>
<dbReference type="AlphaFoldDB" id="A0A1X0WFZ6"/>
<name>A0A1X0WFZ6_9GAMM</name>
<dbReference type="GO" id="GO:0015833">
    <property type="term" value="P:peptide transport"/>
    <property type="evidence" value="ECO:0007669"/>
    <property type="project" value="TreeGrafter"/>
</dbReference>
<sequence>MQERFAFNTAVTGNTTTGARLRRLVFPLMIATALSACDKPQAATADHKAAADTPHSGGTLVVAIDTDPNCLDPQQVGNNNSLNIGRQLTDSLTDQDPATGKIVPWLATDWKVSDDNRRFSFTLRDGVTFSDGTAFNAQSVKDNLQAIVAMGARASLASTYLKGLTEIDTPDANHVTVVFAQPNAQFLQATSTMSLGFFASQTVKATVDARCQGGLIGTGPFVLSTFVHNQKVDITRRSGYKWPSSLAKHQGDSYLDGIEYRVIPESGVRFGSLVSGQLDLNAGVTPQDEPLILAKKLPIIARTNPGLVYSLFPNQSKPLMADINVRQALNLAIDRAALQPILSRYQAPASSVLAKTTPLYQNLSSQLKYDPQAAKSLLDNDGWKVGADGVRVKDGKRLSFTLTYWQSAPFIELVQQQLKQVGIDMQLDKAPIGQVIARQSSGAQEAEFYNLTRSDPDVLRTVFDAGPGGRNVNKRGANQIDTALQQSSQTLDTEKRQQLVTDAAKGLIADGDAIPLVELATVIATGNNVHGFRYDASSRFQLYDTWLSPK</sequence>
<dbReference type="InterPro" id="IPR000914">
    <property type="entry name" value="SBP_5_dom"/>
</dbReference>
<dbReference type="SUPFAM" id="SSF53850">
    <property type="entry name" value="Periplasmic binding protein-like II"/>
    <property type="match status" value="1"/>
</dbReference>
<dbReference type="EMBL" id="MRWE01000013">
    <property type="protein sequence ID" value="ORJ25685.1"/>
    <property type="molecule type" value="Genomic_DNA"/>
</dbReference>
<keyword evidence="6" id="KW-1185">Reference proteome</keyword>
<dbReference type="GO" id="GO:1904680">
    <property type="term" value="F:peptide transmembrane transporter activity"/>
    <property type="evidence" value="ECO:0007669"/>
    <property type="project" value="TreeGrafter"/>
</dbReference>
<dbReference type="GO" id="GO:0030288">
    <property type="term" value="C:outer membrane-bounded periplasmic space"/>
    <property type="evidence" value="ECO:0007669"/>
    <property type="project" value="UniProtKB-ARBA"/>
</dbReference>